<dbReference type="Gene3D" id="3.30.70.3040">
    <property type="match status" value="1"/>
</dbReference>
<evidence type="ECO:0000256" key="11">
    <source>
        <dbReference type="SAM" id="Phobius"/>
    </source>
</evidence>
<evidence type="ECO:0000256" key="4">
    <source>
        <dbReference type="ARBA" id="ARBA00022475"/>
    </source>
</evidence>
<sequence>MKIRTTKYIIKDGIINAYRNKLMSLASIIIVTASLLVFGIFLILSMNLQYKINDMMVRQLQIEAYCDANLDETQVRDIEAQLKMNSFVSDIRRVTKEEALQRCKELLEEDGRILEGYDGSFLPESFIIKIKDSEHIKSVVETFRNIKGVESVAFLEENVEDLSSISYWARIISILLLVILLSVSVFIISNTIKLTVFARRREINIMKYIGATDWFIRLPFIVEGIIIGFVGAIISFIVTYYCYSTIEGQLSKGILGESIDFVSINSIVLYVLGSYSIIGTVVGGVGSGISIRKYLHV</sequence>
<evidence type="ECO:0000313" key="15">
    <source>
        <dbReference type="Proteomes" id="UP000036923"/>
    </source>
</evidence>
<comment type="function">
    <text evidence="10">Part of the ABC transporter FtsEX involved in asymmetric cellular division facilitating the initiation of sporulation.</text>
</comment>
<dbReference type="OrthoDB" id="9812531at2"/>
<evidence type="ECO:0000259" key="12">
    <source>
        <dbReference type="Pfam" id="PF02687"/>
    </source>
</evidence>
<dbReference type="Proteomes" id="UP000036923">
    <property type="component" value="Unassembled WGS sequence"/>
</dbReference>
<dbReference type="EMBL" id="LGTC01000001">
    <property type="protein sequence ID" value="KNY27348.1"/>
    <property type="molecule type" value="Genomic_DNA"/>
</dbReference>
<keyword evidence="9 10" id="KW-0131">Cell cycle</keyword>
<evidence type="ECO:0000256" key="3">
    <source>
        <dbReference type="ARBA" id="ARBA00021907"/>
    </source>
</evidence>
<evidence type="ECO:0000256" key="1">
    <source>
        <dbReference type="ARBA" id="ARBA00004651"/>
    </source>
</evidence>
<dbReference type="PATRIC" id="fig|398512.5.peg.2727"/>
<gene>
    <name evidence="14" type="ORF">Bccel_2619</name>
</gene>
<feature type="transmembrane region" description="Helical" evidence="11">
    <location>
        <begin position="167"/>
        <end position="193"/>
    </location>
</feature>
<dbReference type="PANTHER" id="PTHR47755">
    <property type="entry name" value="CELL DIVISION PROTEIN FTSX"/>
    <property type="match status" value="1"/>
</dbReference>
<evidence type="ECO:0000256" key="6">
    <source>
        <dbReference type="ARBA" id="ARBA00022692"/>
    </source>
</evidence>
<dbReference type="AlphaFoldDB" id="A0A0L6JNG3"/>
<comment type="subcellular location">
    <subcellularLocation>
        <location evidence="1">Cell membrane</location>
        <topology evidence="1">Multi-pass membrane protein</topology>
    </subcellularLocation>
</comment>
<feature type="transmembrane region" description="Helical" evidence="11">
    <location>
        <begin position="214"/>
        <end position="241"/>
    </location>
</feature>
<dbReference type="STRING" id="398512.Bccel_2619"/>
<keyword evidence="8 10" id="KW-0472">Membrane</keyword>
<keyword evidence="4 10" id="KW-1003">Cell membrane</keyword>
<dbReference type="InterPro" id="IPR040690">
    <property type="entry name" value="FtsX_ECD"/>
</dbReference>
<feature type="transmembrane region" description="Helical" evidence="11">
    <location>
        <begin position="21"/>
        <end position="46"/>
    </location>
</feature>
<evidence type="ECO:0000256" key="10">
    <source>
        <dbReference type="PIRNR" id="PIRNR003097"/>
    </source>
</evidence>
<organism evidence="14 15">
    <name type="scientific">Pseudobacteroides cellulosolvens ATCC 35603 = DSM 2933</name>
    <dbReference type="NCBI Taxonomy" id="398512"/>
    <lineage>
        <taxon>Bacteria</taxon>
        <taxon>Bacillati</taxon>
        <taxon>Bacillota</taxon>
        <taxon>Clostridia</taxon>
        <taxon>Eubacteriales</taxon>
        <taxon>Oscillospiraceae</taxon>
        <taxon>Pseudobacteroides</taxon>
    </lineage>
</organism>
<dbReference type="Pfam" id="PF02687">
    <property type="entry name" value="FtsX"/>
    <property type="match status" value="1"/>
</dbReference>
<reference evidence="15" key="1">
    <citation type="submission" date="2015-07" db="EMBL/GenBank/DDBJ databases">
        <title>Near-Complete Genome Sequence of the Cellulolytic Bacterium Bacteroides (Pseudobacteroides) cellulosolvens ATCC 35603.</title>
        <authorList>
            <person name="Dassa B."/>
            <person name="Utturkar S.M."/>
            <person name="Klingeman D.M."/>
            <person name="Hurt R.A."/>
            <person name="Keller M."/>
            <person name="Xu J."/>
            <person name="Reddy Y.H.K."/>
            <person name="Borovok I."/>
            <person name="Grinberg I.R."/>
            <person name="Lamed R."/>
            <person name="Zhivin O."/>
            <person name="Bayer E.A."/>
            <person name="Brown S.D."/>
        </authorList>
    </citation>
    <scope>NUCLEOTIDE SEQUENCE [LARGE SCALE GENOMIC DNA]</scope>
    <source>
        <strain evidence="15">DSM 2933</strain>
    </source>
</reference>
<feature type="domain" description="FtsX extracellular" evidence="13">
    <location>
        <begin position="60"/>
        <end position="152"/>
    </location>
</feature>
<dbReference type="InterPro" id="IPR003838">
    <property type="entry name" value="ABC3_permease_C"/>
</dbReference>
<comment type="similarity">
    <text evidence="2 10">Belongs to the ABC-4 integral membrane protein family. FtsX subfamily.</text>
</comment>
<keyword evidence="5 10" id="KW-0132">Cell division</keyword>
<feature type="transmembrane region" description="Helical" evidence="11">
    <location>
        <begin position="261"/>
        <end position="285"/>
    </location>
</feature>
<evidence type="ECO:0000256" key="7">
    <source>
        <dbReference type="ARBA" id="ARBA00022989"/>
    </source>
</evidence>
<dbReference type="InterPro" id="IPR004513">
    <property type="entry name" value="FtsX"/>
</dbReference>
<evidence type="ECO:0000256" key="5">
    <source>
        <dbReference type="ARBA" id="ARBA00022618"/>
    </source>
</evidence>
<evidence type="ECO:0000259" key="13">
    <source>
        <dbReference type="Pfam" id="PF18075"/>
    </source>
</evidence>
<feature type="domain" description="ABC3 transporter permease C-terminal" evidence="12">
    <location>
        <begin position="175"/>
        <end position="291"/>
    </location>
</feature>
<keyword evidence="6 11" id="KW-0812">Transmembrane</keyword>
<dbReference type="GO" id="GO:0051301">
    <property type="term" value="P:cell division"/>
    <property type="evidence" value="ECO:0007669"/>
    <property type="project" value="UniProtKB-KW"/>
</dbReference>
<protein>
    <recommendedName>
        <fullName evidence="3 10">Cell division protein FtsX</fullName>
    </recommendedName>
</protein>
<name>A0A0L6JNG3_9FIRM</name>
<dbReference type="eggNOG" id="COG2177">
    <property type="taxonomic scope" value="Bacteria"/>
</dbReference>
<dbReference type="RefSeq" id="WP_036942717.1">
    <property type="nucleotide sequence ID" value="NZ_JQKC01000019.1"/>
</dbReference>
<evidence type="ECO:0000313" key="14">
    <source>
        <dbReference type="EMBL" id="KNY27348.1"/>
    </source>
</evidence>
<comment type="caution">
    <text evidence="14">The sequence shown here is derived from an EMBL/GenBank/DDBJ whole genome shotgun (WGS) entry which is preliminary data.</text>
</comment>
<accession>A0A0L6JNG3</accession>
<proteinExistence type="inferred from homology"/>
<keyword evidence="7 11" id="KW-1133">Transmembrane helix</keyword>
<dbReference type="PANTHER" id="PTHR47755:SF1">
    <property type="entry name" value="CELL DIVISION PROTEIN FTSX"/>
    <property type="match status" value="1"/>
</dbReference>
<evidence type="ECO:0000256" key="2">
    <source>
        <dbReference type="ARBA" id="ARBA00007379"/>
    </source>
</evidence>
<evidence type="ECO:0000256" key="9">
    <source>
        <dbReference type="ARBA" id="ARBA00023306"/>
    </source>
</evidence>
<keyword evidence="15" id="KW-1185">Reference proteome</keyword>
<dbReference type="InterPro" id="IPR058204">
    <property type="entry name" value="FtsX_firmicutes-type"/>
</dbReference>
<dbReference type="NCBIfam" id="NF038347">
    <property type="entry name" value="FtsX_Gpos"/>
    <property type="match status" value="1"/>
</dbReference>
<dbReference type="Pfam" id="PF18075">
    <property type="entry name" value="FtsX_ECD"/>
    <property type="match status" value="1"/>
</dbReference>
<dbReference type="GO" id="GO:0005886">
    <property type="term" value="C:plasma membrane"/>
    <property type="evidence" value="ECO:0007669"/>
    <property type="project" value="UniProtKB-SubCell"/>
</dbReference>
<dbReference type="PIRSF" id="PIRSF003097">
    <property type="entry name" value="FtsX"/>
    <property type="match status" value="1"/>
</dbReference>
<evidence type="ECO:0000256" key="8">
    <source>
        <dbReference type="ARBA" id="ARBA00023136"/>
    </source>
</evidence>